<name>A0A1X7UXZ3_AMPQE</name>
<accession>A0A1X7UXZ3</accession>
<organism evidence="1">
    <name type="scientific">Amphimedon queenslandica</name>
    <name type="common">Sponge</name>
    <dbReference type="NCBI Taxonomy" id="400682"/>
    <lineage>
        <taxon>Eukaryota</taxon>
        <taxon>Metazoa</taxon>
        <taxon>Porifera</taxon>
        <taxon>Demospongiae</taxon>
        <taxon>Heteroscleromorpha</taxon>
        <taxon>Haplosclerida</taxon>
        <taxon>Niphatidae</taxon>
        <taxon>Amphimedon</taxon>
    </lineage>
</organism>
<sequence>FLKAIALMKSTISKTTTTTTTIIIIKHST</sequence>
<protein>
    <submittedName>
        <fullName evidence="1">Uncharacterized protein</fullName>
    </submittedName>
</protein>
<evidence type="ECO:0000313" key="1">
    <source>
        <dbReference type="EnsemblMetazoa" id="Aqu2.1.32850_001"/>
    </source>
</evidence>
<dbReference type="EnsemblMetazoa" id="Aqu2.1.32850_001">
    <property type="protein sequence ID" value="Aqu2.1.32850_001"/>
    <property type="gene ID" value="Aqu2.1.32850"/>
</dbReference>
<dbReference type="AlphaFoldDB" id="A0A1X7UXZ3"/>
<reference evidence="1" key="1">
    <citation type="submission" date="2017-05" db="UniProtKB">
        <authorList>
            <consortium name="EnsemblMetazoa"/>
        </authorList>
    </citation>
    <scope>IDENTIFICATION</scope>
</reference>
<dbReference type="InParanoid" id="A0A1X7UXZ3"/>
<proteinExistence type="predicted"/>